<feature type="domain" description="ABC-2 type transporter transmembrane" evidence="6">
    <location>
        <begin position="38"/>
        <end position="379"/>
    </location>
</feature>
<name>A0A6N8F4Z9_9GAMM</name>
<dbReference type="Pfam" id="PF12698">
    <property type="entry name" value="ABC2_membrane_3"/>
    <property type="match status" value="1"/>
</dbReference>
<evidence type="ECO:0000259" key="6">
    <source>
        <dbReference type="Pfam" id="PF12698"/>
    </source>
</evidence>
<evidence type="ECO:0000313" key="8">
    <source>
        <dbReference type="Proteomes" id="UP000439994"/>
    </source>
</evidence>
<evidence type="ECO:0000256" key="3">
    <source>
        <dbReference type="ARBA" id="ARBA00022989"/>
    </source>
</evidence>
<feature type="transmembrane region" description="Helical" evidence="5">
    <location>
        <begin position="277"/>
        <end position="302"/>
    </location>
</feature>
<feature type="transmembrane region" description="Helical" evidence="5">
    <location>
        <begin position="32"/>
        <end position="49"/>
    </location>
</feature>
<feature type="transmembrane region" description="Helical" evidence="5">
    <location>
        <begin position="240"/>
        <end position="265"/>
    </location>
</feature>
<feature type="transmembrane region" description="Helical" evidence="5">
    <location>
        <begin position="338"/>
        <end position="356"/>
    </location>
</feature>
<reference evidence="7 8" key="1">
    <citation type="submission" date="2019-11" db="EMBL/GenBank/DDBJ databases">
        <title>P. haliotis isolates from Z. marina roots.</title>
        <authorList>
            <person name="Cohen M."/>
            <person name="Jospin G."/>
            <person name="Eisen J.A."/>
            <person name="Coil D.A."/>
        </authorList>
    </citation>
    <scope>NUCLEOTIDE SEQUENCE [LARGE SCALE GENOMIC DNA]</scope>
    <source>
        <strain evidence="7 8">UCD-MCMsp1aY</strain>
    </source>
</reference>
<gene>
    <name evidence="7" type="ORF">GNP35_01230</name>
</gene>
<evidence type="ECO:0000256" key="1">
    <source>
        <dbReference type="ARBA" id="ARBA00004141"/>
    </source>
</evidence>
<organism evidence="7 8">
    <name type="scientific">Psychrosphaera haliotis</name>
    <dbReference type="NCBI Taxonomy" id="555083"/>
    <lineage>
        <taxon>Bacteria</taxon>
        <taxon>Pseudomonadati</taxon>
        <taxon>Pseudomonadota</taxon>
        <taxon>Gammaproteobacteria</taxon>
        <taxon>Alteromonadales</taxon>
        <taxon>Pseudoalteromonadaceae</taxon>
        <taxon>Psychrosphaera</taxon>
    </lineage>
</organism>
<keyword evidence="8" id="KW-1185">Reference proteome</keyword>
<dbReference type="Proteomes" id="UP000439994">
    <property type="component" value="Unassembled WGS sequence"/>
</dbReference>
<evidence type="ECO:0000256" key="4">
    <source>
        <dbReference type="ARBA" id="ARBA00023136"/>
    </source>
</evidence>
<dbReference type="GO" id="GO:0140359">
    <property type="term" value="F:ABC-type transporter activity"/>
    <property type="evidence" value="ECO:0007669"/>
    <property type="project" value="InterPro"/>
</dbReference>
<evidence type="ECO:0000256" key="2">
    <source>
        <dbReference type="ARBA" id="ARBA00022692"/>
    </source>
</evidence>
<comment type="subcellular location">
    <subcellularLocation>
        <location evidence="1">Membrane</location>
        <topology evidence="1">Multi-pass membrane protein</topology>
    </subcellularLocation>
</comment>
<keyword evidence="4 5" id="KW-0472">Membrane</keyword>
<feature type="transmembrane region" description="Helical" evidence="5">
    <location>
        <begin position="368"/>
        <end position="389"/>
    </location>
</feature>
<dbReference type="GO" id="GO:0016020">
    <property type="term" value="C:membrane"/>
    <property type="evidence" value="ECO:0007669"/>
    <property type="project" value="UniProtKB-SubCell"/>
</dbReference>
<comment type="caution">
    <text evidence="7">The sequence shown here is derived from an EMBL/GenBank/DDBJ whole genome shotgun (WGS) entry which is preliminary data.</text>
</comment>
<keyword evidence="2 5" id="KW-0812">Transmembrane</keyword>
<keyword evidence="3 5" id="KW-1133">Transmembrane helix</keyword>
<proteinExistence type="predicted"/>
<feature type="transmembrane region" description="Helical" evidence="5">
    <location>
        <begin position="186"/>
        <end position="208"/>
    </location>
</feature>
<accession>A0A6N8F4Z9</accession>
<sequence length="412" mass="46015">MKNNNSLNVNLRQSWTVAKWEFLHFFKLKQEVIGKLIMLAAGLVIYFVANKSQQLDDVYKVATSQHFEVNKALPNAGAFQFIKVDNLQEVLDALSEEGEFDATLELNKPSIESKDFQSVDASITTAEKSNWQNQLVALINAELQAVKFDQLNLTTEQQVALSMPINIDHKVLDDLLKNEADKTQTITAYGVLFLLVVAVFGVFGQLFVSITGEKQNRVTEQLMATMTPQTWIDGKLLGQILFAVKTMVGTLLSIVISFLFFSVVIKQQSFNLNIINWSLLPWLFAFAIAGLSICAAFMAAIASAIDDPNHSGKSGLMMLPLVPVALTFFLIDAPNSVITVFLSYLPITSFAVMPVRMSLVELAVWEPILSLIFSLVCFYYFRILAARVFKMGMNMYGKEPTLKDMLKVTYKG</sequence>
<evidence type="ECO:0000313" key="7">
    <source>
        <dbReference type="EMBL" id="MUH71234.1"/>
    </source>
</evidence>
<dbReference type="OrthoDB" id="9768837at2"/>
<dbReference type="EMBL" id="WOCD01000001">
    <property type="protein sequence ID" value="MUH71234.1"/>
    <property type="molecule type" value="Genomic_DNA"/>
</dbReference>
<protein>
    <submittedName>
        <fullName evidence="7">ABC transporter permease</fullName>
    </submittedName>
</protein>
<evidence type="ECO:0000256" key="5">
    <source>
        <dbReference type="SAM" id="Phobius"/>
    </source>
</evidence>
<dbReference type="RefSeq" id="WP_155693776.1">
    <property type="nucleotide sequence ID" value="NZ_WOCD01000001.1"/>
</dbReference>
<dbReference type="AlphaFoldDB" id="A0A6N8F4Z9"/>
<dbReference type="InterPro" id="IPR013525">
    <property type="entry name" value="ABC2_TM"/>
</dbReference>
<feature type="transmembrane region" description="Helical" evidence="5">
    <location>
        <begin position="314"/>
        <end position="331"/>
    </location>
</feature>